<dbReference type="GO" id="GO:0016787">
    <property type="term" value="F:hydrolase activity"/>
    <property type="evidence" value="ECO:0007669"/>
    <property type="project" value="UniProtKB-KW"/>
</dbReference>
<dbReference type="InterPro" id="IPR012338">
    <property type="entry name" value="Beta-lactam/transpept-like"/>
</dbReference>
<accession>A0A0H3MBE4</accession>
<dbReference type="EMBL" id="AM408590">
    <property type="protein sequence ID" value="CAL71949.1"/>
    <property type="molecule type" value="Genomic_DNA"/>
</dbReference>
<dbReference type="Pfam" id="PF00144">
    <property type="entry name" value="Beta-lactamase"/>
    <property type="match status" value="1"/>
</dbReference>
<dbReference type="SUPFAM" id="SSF56601">
    <property type="entry name" value="beta-lactamase/transpeptidase-like"/>
    <property type="match status" value="1"/>
</dbReference>
<dbReference type="SMR" id="A0A0H3MBE4"/>
<name>A0A0H3MBE4_MYCBP</name>
<evidence type="ECO:0000313" key="3">
    <source>
        <dbReference type="Proteomes" id="UP000001472"/>
    </source>
</evidence>
<dbReference type="Gene3D" id="3.40.710.10">
    <property type="entry name" value="DD-peptidase/beta-lactamase superfamily"/>
    <property type="match status" value="1"/>
</dbReference>
<dbReference type="InterPro" id="IPR001466">
    <property type="entry name" value="Beta-lactam-related"/>
</dbReference>
<dbReference type="InterPro" id="IPR052907">
    <property type="entry name" value="Beta-lactamase/esterase"/>
</dbReference>
<reference evidence="2 3" key="1">
    <citation type="journal article" date="2007" name="Proc. Natl. Acad. Sci. U.S.A.">
        <title>Genome plasticity of BCG and impact on vaccine efficacy.</title>
        <authorList>
            <person name="Brosch R."/>
            <person name="Gordon S.V."/>
            <person name="Garnier T."/>
            <person name="Eiglmeier K."/>
            <person name="Frigui W."/>
            <person name="Valenti P."/>
            <person name="Dos Santos S."/>
            <person name="Duthoy S."/>
            <person name="Lacroix C."/>
            <person name="Garcia-Pelayo C."/>
            <person name="Inwald J.K."/>
            <person name="Golby P."/>
            <person name="Garcia J.N."/>
            <person name="Hewinson R.G."/>
            <person name="Behr M.A."/>
            <person name="Quail M.A."/>
            <person name="Churcher C."/>
            <person name="Barrell B.G."/>
            <person name="Parkhill J."/>
            <person name="Cole S.T."/>
        </authorList>
    </citation>
    <scope>NUCLEOTIDE SEQUENCE [LARGE SCALE GENOMIC DNA]</scope>
    <source>
        <strain evidence="3">BCG / Pasteur 1173P2</strain>
    </source>
</reference>
<evidence type="ECO:0000259" key="1">
    <source>
        <dbReference type="Pfam" id="PF00144"/>
    </source>
</evidence>
<evidence type="ECO:0000313" key="2">
    <source>
        <dbReference type="EMBL" id="CAL71949.1"/>
    </source>
</evidence>
<feature type="domain" description="Beta-lactamase-related" evidence="1">
    <location>
        <begin position="59"/>
        <end position="394"/>
    </location>
</feature>
<dbReference type="KEGG" id="mbb:BCG_1962"/>
<dbReference type="AlphaFoldDB" id="A0A0H3MBE4"/>
<proteinExistence type="predicted"/>
<dbReference type="EC" id="3.1.-.-" evidence="2"/>
<keyword evidence="2" id="KW-0378">Hydrolase</keyword>
<dbReference type="Proteomes" id="UP000001472">
    <property type="component" value="Chromosome"/>
</dbReference>
<dbReference type="PANTHER" id="PTHR43319">
    <property type="entry name" value="BETA-LACTAMASE-RELATED"/>
    <property type="match status" value="1"/>
</dbReference>
<dbReference type="PANTHER" id="PTHR43319:SF3">
    <property type="entry name" value="BETA-LACTAMASE-RELATED DOMAIN-CONTAINING PROTEIN"/>
    <property type="match status" value="1"/>
</dbReference>
<dbReference type="HOGENOM" id="CLU_035614_0_0_11"/>
<protein>
    <submittedName>
        <fullName evidence="2">Probable lipase lipD</fullName>
        <ecNumber evidence="2">3.1.-.-</ecNumber>
    </submittedName>
</protein>
<organism evidence="2 3">
    <name type="scientific">Mycobacterium bovis (strain BCG / Pasteur 1173P2)</name>
    <dbReference type="NCBI Taxonomy" id="410289"/>
    <lineage>
        <taxon>Bacteria</taxon>
        <taxon>Bacillati</taxon>
        <taxon>Actinomycetota</taxon>
        <taxon>Actinomycetes</taxon>
        <taxon>Mycobacteriales</taxon>
        <taxon>Mycobacteriaceae</taxon>
        <taxon>Mycobacterium</taxon>
        <taxon>Mycobacterium tuberculosis complex</taxon>
    </lineage>
</organism>
<gene>
    <name evidence="2" type="primary">lipD</name>
    <name evidence="2" type="ordered locus">BCG_1962</name>
</gene>
<sequence length="446" mass="47227">MDVAGLPRLAAGTQAAIIHGMAQPPSLLTTDNGLPFGVQGACDSRFTGVIRAFAGLYPGRKFGGGALSVYIDDRQVVDVWTGWSDRQGKVPWTADTGAMVFSATKGLAATVIHRLVDRGLLSYDAPVAEYWPEFGANGKSEVTVSDVLRHRSGLAHLKGVDKDEVMDHLLMEQKLAAAPLNRQHGKLAYHAVTYGWLLSGLARAVTGKGMRELFREELARPLNTDGIHLGRPPADSPTKAAQTLLPQAKVPTPLLDFIAPKVAGLSFSGLLGAVYFPGILSLLQDDMPFLDGEVPAVNGVVTARALAKTYGALANDGVIDGTRLLSSQAVRGLTGKSELWPDLNLGLPFTYHQGYQSSPVPGLLEGYGHIGLGGTIGWADPETGSAFGYVHNRLLTLLLFDIGSFAGLAALLNSAVVAARRDDPLEVPHFGAPYSEPRHEQAASGA</sequence>